<dbReference type="PANTHER" id="PTHR40072">
    <property type="entry name" value="MOLYBDOPTERIN-GUANINE DINUCLEOTIDE BIOSYNTHESIS ADAPTER PROTEIN-RELATED"/>
    <property type="match status" value="1"/>
</dbReference>
<evidence type="ECO:0000313" key="3">
    <source>
        <dbReference type="EMBL" id="QGR17680.1"/>
    </source>
</evidence>
<evidence type="ECO:0000259" key="1">
    <source>
        <dbReference type="Pfam" id="PF03205"/>
    </source>
</evidence>
<gene>
    <name evidence="3" type="primary">mobB</name>
    <name evidence="3" type="ORF">D1869_11210</name>
    <name evidence="2" type="ORF">HNQ62_001120</name>
</gene>
<evidence type="ECO:0000313" key="4">
    <source>
        <dbReference type="Proteomes" id="UP000427373"/>
    </source>
</evidence>
<name>A0A650CIN7_SULOH</name>
<dbReference type="Proteomes" id="UP000582213">
    <property type="component" value="Unassembled WGS sequence"/>
</dbReference>
<dbReference type="NCBIfam" id="TIGR00176">
    <property type="entry name" value="mobB"/>
    <property type="match status" value="1"/>
</dbReference>
<dbReference type="CDD" id="cd03116">
    <property type="entry name" value="MobB"/>
    <property type="match status" value="1"/>
</dbReference>
<dbReference type="Pfam" id="PF03205">
    <property type="entry name" value="MobB"/>
    <property type="match status" value="1"/>
</dbReference>
<dbReference type="GeneID" id="42801819"/>
<dbReference type="KEGG" id="soh:D1869_11210"/>
<dbReference type="SUPFAM" id="SSF52540">
    <property type="entry name" value="P-loop containing nucleoside triphosphate hydrolases"/>
    <property type="match status" value="1"/>
</dbReference>
<dbReference type="Gene3D" id="3.40.50.300">
    <property type="entry name" value="P-loop containing nucleotide triphosphate hydrolases"/>
    <property type="match status" value="1"/>
</dbReference>
<proteinExistence type="predicted"/>
<dbReference type="PANTHER" id="PTHR40072:SF1">
    <property type="entry name" value="MOLYBDOPTERIN-GUANINE DINUCLEOTIDE BIOSYNTHESIS ADAPTER PROTEIN"/>
    <property type="match status" value="1"/>
</dbReference>
<dbReference type="InterPro" id="IPR004435">
    <property type="entry name" value="MobB_dom"/>
</dbReference>
<dbReference type="GO" id="GO:0006777">
    <property type="term" value="P:Mo-molybdopterin cofactor biosynthetic process"/>
    <property type="evidence" value="ECO:0007669"/>
    <property type="project" value="InterPro"/>
</dbReference>
<keyword evidence="4" id="KW-1185">Reference proteome</keyword>
<feature type="domain" description="Molybdopterin-guanine dinucleotide biosynthesis protein B (MobB)" evidence="1">
    <location>
        <begin position="4"/>
        <end position="106"/>
    </location>
</feature>
<organism evidence="3 4">
    <name type="scientific">Sulfurisphaera ohwakuensis</name>
    <dbReference type="NCBI Taxonomy" id="69656"/>
    <lineage>
        <taxon>Archaea</taxon>
        <taxon>Thermoproteota</taxon>
        <taxon>Thermoprotei</taxon>
        <taxon>Sulfolobales</taxon>
        <taxon>Sulfolobaceae</taxon>
        <taxon>Sulfurisphaera</taxon>
    </lineage>
</organism>
<protein>
    <submittedName>
        <fullName evidence="3">Molybdopterin-guanine dinucleotide biosynthesis protein B</fullName>
    </submittedName>
</protein>
<sequence>MGCIIQVVGKKDTGKTSAIERAVKILKEKGYKVAVVKHSHHEIDIQGKDTYRFWEAGSDIVIFNDSKCVMFYRCNLNLLYLLPVDIILVEGYKDLELGKKIEIHNLTEVDEISRRIVSEAENCKKECNLIINGKKVECNDPLTVLLYNLLNYLKIRELKIES</sequence>
<dbReference type="OrthoDB" id="9014at2157"/>
<dbReference type="Proteomes" id="UP000427373">
    <property type="component" value="Chromosome"/>
</dbReference>
<accession>A0A650CIN7</accession>
<dbReference type="GO" id="GO:0005525">
    <property type="term" value="F:GTP binding"/>
    <property type="evidence" value="ECO:0007669"/>
    <property type="project" value="InterPro"/>
</dbReference>
<reference evidence="3 4" key="1">
    <citation type="submission" date="2019-10" db="EMBL/GenBank/DDBJ databases">
        <title>Genome Sequences from Six Type Strain Members of the Archaeal Family Sulfolobaceae: Acidianus ambivalens, Acidianus infernus, Metallosphaera prunae, Stygiolobus azoricus, Sulfolobus metallicus, and Sulfurisphaera ohwakuensis.</title>
        <authorList>
            <person name="Counts J.A."/>
            <person name="Kelly R.M."/>
        </authorList>
    </citation>
    <scope>NUCLEOTIDE SEQUENCE [LARGE SCALE GENOMIC DNA]</scope>
    <source>
        <strain evidence="3 4">TA-1</strain>
    </source>
</reference>
<dbReference type="InterPro" id="IPR052539">
    <property type="entry name" value="MGD_biosynthesis_adapter"/>
</dbReference>
<dbReference type="EMBL" id="JACHFY010000004">
    <property type="protein sequence ID" value="MBB5253359.1"/>
    <property type="molecule type" value="Genomic_DNA"/>
</dbReference>
<dbReference type="RefSeq" id="WP_156015158.1">
    <property type="nucleotide sequence ID" value="NZ_CP045484.1"/>
</dbReference>
<dbReference type="InterPro" id="IPR027417">
    <property type="entry name" value="P-loop_NTPase"/>
</dbReference>
<dbReference type="AlphaFoldDB" id="A0A650CIN7"/>
<dbReference type="EMBL" id="CP045484">
    <property type="protein sequence ID" value="QGR17680.1"/>
    <property type="molecule type" value="Genomic_DNA"/>
</dbReference>
<evidence type="ECO:0000313" key="5">
    <source>
        <dbReference type="Proteomes" id="UP000582213"/>
    </source>
</evidence>
<reference evidence="2 5" key="2">
    <citation type="submission" date="2020-08" db="EMBL/GenBank/DDBJ databases">
        <title>Genomic Encyclopedia of Type Strains, Phase IV (KMG-IV): sequencing the most valuable type-strain genomes for metagenomic binning, comparative biology and taxonomic classification.</title>
        <authorList>
            <person name="Goeker M."/>
        </authorList>
    </citation>
    <scope>NUCLEOTIDE SEQUENCE [LARGE SCALE GENOMIC DNA]</scope>
    <source>
        <strain evidence="2 5">DSM 12421</strain>
    </source>
</reference>
<evidence type="ECO:0000313" key="2">
    <source>
        <dbReference type="EMBL" id="MBB5253359.1"/>
    </source>
</evidence>